<comment type="caution">
    <text evidence="1">The sequence shown here is derived from an EMBL/GenBank/DDBJ whole genome shotgun (WGS) entry which is preliminary data.</text>
</comment>
<evidence type="ECO:0000313" key="2">
    <source>
        <dbReference type="Proteomes" id="UP000600026"/>
    </source>
</evidence>
<keyword evidence="2" id="KW-1185">Reference proteome</keyword>
<gene>
    <name evidence="1" type="ORF">Sxan_71120</name>
</gene>
<dbReference type="EMBL" id="BNEE01000006">
    <property type="protein sequence ID" value="GHI89748.1"/>
    <property type="molecule type" value="Genomic_DNA"/>
</dbReference>
<protein>
    <submittedName>
        <fullName evidence="1">Uncharacterized protein</fullName>
    </submittedName>
</protein>
<evidence type="ECO:0000313" key="1">
    <source>
        <dbReference type="EMBL" id="GHI89748.1"/>
    </source>
</evidence>
<dbReference type="Proteomes" id="UP000600026">
    <property type="component" value="Unassembled WGS sequence"/>
</dbReference>
<proteinExistence type="predicted"/>
<dbReference type="AlphaFoldDB" id="A0A919LCK6"/>
<sequence length="51" mass="5563">MAAECEIVSNAGNCYNAGQFCRKADIGRSTHAGNGRMIHCRQDGSQARWGY</sequence>
<name>A0A919LCK6_9ACTN</name>
<organism evidence="1 2">
    <name type="scientific">Streptomyces xanthophaeus</name>
    <dbReference type="NCBI Taxonomy" id="67385"/>
    <lineage>
        <taxon>Bacteria</taxon>
        <taxon>Bacillati</taxon>
        <taxon>Actinomycetota</taxon>
        <taxon>Actinomycetes</taxon>
        <taxon>Kitasatosporales</taxon>
        <taxon>Streptomycetaceae</taxon>
        <taxon>Streptomyces</taxon>
    </lineage>
</organism>
<reference evidence="1" key="1">
    <citation type="submission" date="2020-09" db="EMBL/GenBank/DDBJ databases">
        <title>Whole genome shotgun sequence of Streptomyces xanthophaeus NBRC 12829.</title>
        <authorList>
            <person name="Komaki H."/>
            <person name="Tamura T."/>
        </authorList>
    </citation>
    <scope>NUCLEOTIDE SEQUENCE</scope>
    <source>
        <strain evidence="1">NBRC 12829</strain>
    </source>
</reference>
<accession>A0A919LCK6</accession>